<dbReference type="InterPro" id="IPR000836">
    <property type="entry name" value="PRTase_dom"/>
</dbReference>
<dbReference type="EC" id="2.4.2.7" evidence="6"/>
<keyword evidence="8" id="KW-0328">Glycosyltransferase</keyword>
<evidence type="ECO:0000256" key="10">
    <source>
        <dbReference type="ARBA" id="ARBA00022726"/>
    </source>
</evidence>
<dbReference type="NCBIfam" id="TIGR01090">
    <property type="entry name" value="apt"/>
    <property type="match status" value="1"/>
</dbReference>
<dbReference type="GO" id="GO:0005737">
    <property type="term" value="C:cytoplasm"/>
    <property type="evidence" value="ECO:0007669"/>
    <property type="project" value="UniProtKB-SubCell"/>
</dbReference>
<organism evidence="12">
    <name type="scientific">Brassica napus</name>
    <name type="common">Rape</name>
    <dbReference type="NCBI Taxonomy" id="3708"/>
    <lineage>
        <taxon>Eukaryota</taxon>
        <taxon>Viridiplantae</taxon>
        <taxon>Streptophyta</taxon>
        <taxon>Embryophyta</taxon>
        <taxon>Tracheophyta</taxon>
        <taxon>Spermatophyta</taxon>
        <taxon>Magnoliopsida</taxon>
        <taxon>eudicotyledons</taxon>
        <taxon>Gunneridae</taxon>
        <taxon>Pentapetalae</taxon>
        <taxon>rosids</taxon>
        <taxon>malvids</taxon>
        <taxon>Brassicales</taxon>
        <taxon>Brassicaceae</taxon>
        <taxon>Brassiceae</taxon>
        <taxon>Brassica</taxon>
    </lineage>
</organism>
<evidence type="ECO:0000256" key="3">
    <source>
        <dbReference type="ARBA" id="ARBA00004659"/>
    </source>
</evidence>
<dbReference type="EMBL" id="HG994370">
    <property type="protein sequence ID" value="CAF2065954.1"/>
    <property type="molecule type" value="Genomic_DNA"/>
</dbReference>
<dbReference type="Proteomes" id="UP001295469">
    <property type="component" value="Chromosome C06"/>
</dbReference>
<dbReference type="GO" id="GO:0006166">
    <property type="term" value="P:purine ribonucleoside salvage"/>
    <property type="evidence" value="ECO:0007669"/>
    <property type="project" value="UniProtKB-KW"/>
</dbReference>
<evidence type="ECO:0000256" key="9">
    <source>
        <dbReference type="ARBA" id="ARBA00022679"/>
    </source>
</evidence>
<dbReference type="PANTHER" id="PTHR11776:SF25">
    <property type="entry name" value="ADENINE PHOSPHORIBOSYLTRANSFERASE"/>
    <property type="match status" value="1"/>
</dbReference>
<dbReference type="InterPro" id="IPR050120">
    <property type="entry name" value="Adenine_PRTase"/>
</dbReference>
<feature type="domain" description="Phosphoribosyltransferase" evidence="11">
    <location>
        <begin position="46"/>
        <end position="171"/>
    </location>
</feature>
<comment type="subunit">
    <text evidence="5">Homodimer.</text>
</comment>
<accession>A0A816R2D4</accession>
<keyword evidence="7" id="KW-0963">Cytoplasm</keyword>
<dbReference type="Gene3D" id="3.40.50.2020">
    <property type="match status" value="1"/>
</dbReference>
<dbReference type="GO" id="GO:0003999">
    <property type="term" value="F:adenine phosphoribosyltransferase activity"/>
    <property type="evidence" value="ECO:0007669"/>
    <property type="project" value="UniProtKB-EC"/>
</dbReference>
<comment type="similarity">
    <text evidence="4">Belongs to the purine/pyrimidine phosphoribosyltransferase family.</text>
</comment>
<dbReference type="FunFam" id="3.40.50.2020:FF:000022">
    <property type="entry name" value="Adenine phosphoribosyltransferase 1"/>
    <property type="match status" value="1"/>
</dbReference>
<evidence type="ECO:0000256" key="7">
    <source>
        <dbReference type="ARBA" id="ARBA00022490"/>
    </source>
</evidence>
<comment type="subcellular location">
    <subcellularLocation>
        <location evidence="2">Cytoplasm</location>
    </subcellularLocation>
</comment>
<reference evidence="12" key="1">
    <citation type="submission" date="2021-01" db="EMBL/GenBank/DDBJ databases">
        <authorList>
            <consortium name="Genoscope - CEA"/>
            <person name="William W."/>
        </authorList>
    </citation>
    <scope>NUCLEOTIDE SEQUENCE</scope>
</reference>
<dbReference type="GO" id="GO:0044209">
    <property type="term" value="P:AMP salvage"/>
    <property type="evidence" value="ECO:0007669"/>
    <property type="project" value="UniProtKB-UniPathway"/>
</dbReference>
<evidence type="ECO:0000256" key="5">
    <source>
        <dbReference type="ARBA" id="ARBA00011738"/>
    </source>
</evidence>
<dbReference type="NCBIfam" id="NF002636">
    <property type="entry name" value="PRK02304.1-5"/>
    <property type="match status" value="1"/>
</dbReference>
<sequence length="318" mass="35266">MFAVENGLQGDPRLQTISDAIRVIPHFPKTGIMFQDITTLLLDPVAFKHVVDIFVDRYKHMNISLVAGVEARGFIFGPPIALAIGAKFVPLRKPGKLPGRVISEEYELEYGNDRLEMSMEAVKTHERALVIDDLVATGGTLSASINLLERAGAEVVECACVVGLPKFKGECRLKGKPLYVLVEPSHDIRIESLLHILRRPASKRFRCYSPSKSPIWSSPSSSLDQLRTVFPHLELTVCLVLNFFALLVREVTQSTGNDDAKVRAATVLEALAKVNNYGLNLRIQQVEQETVCRKDSIRMSFKGGTGEEKATNVINKLR</sequence>
<keyword evidence="10" id="KW-0660">Purine salvage</keyword>
<comment type="catalytic activity">
    <reaction evidence="1">
        <text>AMP + diphosphate = 5-phospho-alpha-D-ribose 1-diphosphate + adenine</text>
        <dbReference type="Rhea" id="RHEA:16609"/>
        <dbReference type="ChEBI" id="CHEBI:16708"/>
        <dbReference type="ChEBI" id="CHEBI:33019"/>
        <dbReference type="ChEBI" id="CHEBI:58017"/>
        <dbReference type="ChEBI" id="CHEBI:456215"/>
        <dbReference type="EC" id="2.4.2.7"/>
    </reaction>
</comment>
<name>A0A816R2D4_BRANA</name>
<evidence type="ECO:0000256" key="6">
    <source>
        <dbReference type="ARBA" id="ARBA00011893"/>
    </source>
</evidence>
<dbReference type="PANTHER" id="PTHR11776">
    <property type="entry name" value="ADENINE PHOSPHORIBOSYLTRANSFERASE"/>
    <property type="match status" value="1"/>
</dbReference>
<evidence type="ECO:0000313" key="12">
    <source>
        <dbReference type="EMBL" id="CAF2065954.1"/>
    </source>
</evidence>
<dbReference type="Pfam" id="PF00156">
    <property type="entry name" value="Pribosyltran"/>
    <property type="match status" value="1"/>
</dbReference>
<evidence type="ECO:0000259" key="11">
    <source>
        <dbReference type="Pfam" id="PF00156"/>
    </source>
</evidence>
<dbReference type="CDD" id="cd06223">
    <property type="entry name" value="PRTases_typeI"/>
    <property type="match status" value="1"/>
</dbReference>
<dbReference type="AlphaFoldDB" id="A0A816R2D4"/>
<protein>
    <recommendedName>
        <fullName evidence="6">adenine phosphoribosyltransferase</fullName>
        <ecNumber evidence="6">2.4.2.7</ecNumber>
    </recommendedName>
</protein>
<dbReference type="InterPro" id="IPR005764">
    <property type="entry name" value="Ade_phspho_trans"/>
</dbReference>
<dbReference type="UniPathway" id="UPA00588">
    <property type="reaction ID" value="UER00646"/>
</dbReference>
<dbReference type="HAMAP" id="MF_00004">
    <property type="entry name" value="Aden_phosphoribosyltr"/>
    <property type="match status" value="1"/>
</dbReference>
<comment type="pathway">
    <text evidence="3">Purine metabolism; AMP biosynthesis via salvage pathway; AMP from adenine: step 1/1.</text>
</comment>
<dbReference type="InterPro" id="IPR029057">
    <property type="entry name" value="PRTase-like"/>
</dbReference>
<keyword evidence="9" id="KW-0808">Transferase</keyword>
<dbReference type="GO" id="GO:0006168">
    <property type="term" value="P:adenine salvage"/>
    <property type="evidence" value="ECO:0007669"/>
    <property type="project" value="InterPro"/>
</dbReference>
<dbReference type="SUPFAM" id="SSF53271">
    <property type="entry name" value="PRTase-like"/>
    <property type="match status" value="1"/>
</dbReference>
<gene>
    <name evidence="12" type="ORF">DARMORV10_C06P54270.1</name>
</gene>
<evidence type="ECO:0000256" key="4">
    <source>
        <dbReference type="ARBA" id="ARBA00008391"/>
    </source>
</evidence>
<evidence type="ECO:0000256" key="2">
    <source>
        <dbReference type="ARBA" id="ARBA00004496"/>
    </source>
</evidence>
<evidence type="ECO:0000256" key="8">
    <source>
        <dbReference type="ARBA" id="ARBA00022676"/>
    </source>
</evidence>
<dbReference type="NCBIfam" id="NF002634">
    <property type="entry name" value="PRK02304.1-3"/>
    <property type="match status" value="1"/>
</dbReference>
<dbReference type="SMR" id="A0A816R2D4"/>
<proteinExistence type="inferred from homology"/>
<evidence type="ECO:0000256" key="1">
    <source>
        <dbReference type="ARBA" id="ARBA00000868"/>
    </source>
</evidence>